<sequence>MSAILKEDILRGKNKETSGKEKVDKIMSTIVESIETPHAAKMEKREGAVPSESIKSTETEDALKQHIFSSEILIEGESKADLDEVRNRLLNVLKPSDEIESIIVDRIVSSVWRLKRCLRIESQIMEYESSCIQEYEQGFFRTRKRSDKELTQLKALKIIENKNRIADLSEYETILEMQLYKALRELDKYRRREARQEKRMFRRSK</sequence>
<evidence type="ECO:0000313" key="1">
    <source>
        <dbReference type="EMBL" id="GAN35296.1"/>
    </source>
</evidence>
<name>A0ABQ0K2R6_9BACT</name>
<accession>A0ABQ0K2R6</accession>
<comment type="caution">
    <text evidence="1">The sequence shown here is derived from an EMBL/GenBank/DDBJ whole genome shotgun (WGS) entry which is preliminary data.</text>
</comment>
<protein>
    <submittedName>
        <fullName evidence="1">Uncharacterized protein</fullName>
    </submittedName>
</protein>
<dbReference type="Proteomes" id="UP000032309">
    <property type="component" value="Unassembled WGS sequence"/>
</dbReference>
<reference evidence="2" key="1">
    <citation type="journal article" date="2015" name="Genome Announc.">
        <title>Draft Genome Sequence of an Anaerobic Ammonium-Oxidizing Bacterium, "Candidatus Brocadia sinica".</title>
        <authorList>
            <person name="Oshiki M."/>
            <person name="Shinyako-Hata K."/>
            <person name="Satoh H."/>
            <person name="Okabe S."/>
        </authorList>
    </citation>
    <scope>NUCLEOTIDE SEQUENCE [LARGE SCALE GENOMIC DNA]</scope>
    <source>
        <strain evidence="2">JPN1</strain>
    </source>
</reference>
<organism evidence="1 2">
    <name type="scientific">Candidatus Brocadia sinica JPN1</name>
    <dbReference type="NCBI Taxonomy" id="1197129"/>
    <lineage>
        <taxon>Bacteria</taxon>
        <taxon>Pseudomonadati</taxon>
        <taxon>Planctomycetota</taxon>
        <taxon>Candidatus Brocadiia</taxon>
        <taxon>Candidatus Brocadiales</taxon>
        <taxon>Candidatus Brocadiaceae</taxon>
        <taxon>Candidatus Brocadia</taxon>
    </lineage>
</organism>
<dbReference type="EMBL" id="BAFN01000001">
    <property type="protein sequence ID" value="GAN35296.1"/>
    <property type="molecule type" value="Genomic_DNA"/>
</dbReference>
<evidence type="ECO:0000313" key="2">
    <source>
        <dbReference type="Proteomes" id="UP000032309"/>
    </source>
</evidence>
<proteinExistence type="predicted"/>
<dbReference type="RefSeq" id="WP_052565436.1">
    <property type="nucleotide sequence ID" value="NZ_BAFN01000001.1"/>
</dbReference>
<keyword evidence="2" id="KW-1185">Reference proteome</keyword>
<gene>
    <name evidence="1" type="ORF">BROSI_A3845</name>
</gene>